<dbReference type="PROSITE" id="PS50066">
    <property type="entry name" value="MADS_BOX_2"/>
    <property type="match status" value="1"/>
</dbReference>
<dbReference type="PROSITE" id="PS51297">
    <property type="entry name" value="K_BOX"/>
    <property type="match status" value="1"/>
</dbReference>
<comment type="subcellular location">
    <subcellularLocation>
        <location evidence="1">Nucleus</location>
    </subcellularLocation>
</comment>
<dbReference type="GO" id="GO:0005634">
    <property type="term" value="C:nucleus"/>
    <property type="evidence" value="ECO:0007669"/>
    <property type="project" value="UniProtKB-SubCell"/>
</dbReference>
<evidence type="ECO:0000259" key="7">
    <source>
        <dbReference type="PROSITE" id="PS50066"/>
    </source>
</evidence>
<dbReference type="InterPro" id="IPR050142">
    <property type="entry name" value="MADS-box/MEF2_TF"/>
</dbReference>
<dbReference type="InterPro" id="IPR002100">
    <property type="entry name" value="TF_MADSbox"/>
</dbReference>
<keyword evidence="2" id="KW-0805">Transcription regulation</keyword>
<feature type="domain" description="K-box" evidence="8">
    <location>
        <begin position="39"/>
        <end position="131"/>
    </location>
</feature>
<evidence type="ECO:0000256" key="1">
    <source>
        <dbReference type="ARBA" id="ARBA00004123"/>
    </source>
</evidence>
<protein>
    <submittedName>
        <fullName evidence="9">Uncharacterized protein</fullName>
    </submittedName>
</protein>
<dbReference type="PANTHER" id="PTHR48019">
    <property type="entry name" value="SERUM RESPONSE FACTOR HOMOLOG"/>
    <property type="match status" value="1"/>
</dbReference>
<dbReference type="SUPFAM" id="SSF55455">
    <property type="entry name" value="SRF-like"/>
    <property type="match status" value="1"/>
</dbReference>
<dbReference type="Gene3D" id="3.40.1810.10">
    <property type="entry name" value="Transcription factor, MADS-box"/>
    <property type="match status" value="1"/>
</dbReference>
<gene>
    <name evidence="9" type="ORF">PVL29_003551</name>
</gene>
<dbReference type="AlphaFoldDB" id="A0AA39E0Z2"/>
<dbReference type="GO" id="GO:0003700">
    <property type="term" value="F:DNA-binding transcription factor activity"/>
    <property type="evidence" value="ECO:0007669"/>
    <property type="project" value="InterPro"/>
</dbReference>
<feature type="coiled-coil region" evidence="6">
    <location>
        <begin position="88"/>
        <end position="122"/>
    </location>
</feature>
<dbReference type="PRINTS" id="PR00404">
    <property type="entry name" value="MADSDOMAIN"/>
</dbReference>
<evidence type="ECO:0000313" key="10">
    <source>
        <dbReference type="Proteomes" id="UP001168098"/>
    </source>
</evidence>
<evidence type="ECO:0000313" key="9">
    <source>
        <dbReference type="EMBL" id="KAJ9705551.1"/>
    </source>
</evidence>
<dbReference type="SMART" id="SM00432">
    <property type="entry name" value="MADS"/>
    <property type="match status" value="1"/>
</dbReference>
<sequence>MPRQKIQIKKIDNTAARQVTFSKRRRGLFKKAQELSTLCDAEIELIVFSAAGKLFEYSSSRQMKGEELQGLKIEELIELEELLEAGLCSVVEEKAERIRTEISDLQRKGDLLRQENERLRKENIFEAQPLLQQGHSSESITNNICNLLDPNQGHHNSDTSLKLGYVYLIYLHVKSEILFQFKTVSSIVYADAFFIGKGTYAHACNLTAP</sequence>
<evidence type="ECO:0000256" key="3">
    <source>
        <dbReference type="ARBA" id="ARBA00023125"/>
    </source>
</evidence>
<dbReference type="PROSITE" id="PS00350">
    <property type="entry name" value="MADS_BOX_1"/>
    <property type="match status" value="1"/>
</dbReference>
<evidence type="ECO:0000259" key="8">
    <source>
        <dbReference type="PROSITE" id="PS51297"/>
    </source>
</evidence>
<accession>A0AA39E0Z2</accession>
<dbReference type="Pfam" id="PF00319">
    <property type="entry name" value="SRF-TF"/>
    <property type="match status" value="1"/>
</dbReference>
<dbReference type="InterPro" id="IPR033896">
    <property type="entry name" value="MEF2-like_N"/>
</dbReference>
<dbReference type="FunFam" id="3.40.1810.10:FF:000040">
    <property type="entry name" value="Uncharacterized protein"/>
    <property type="match status" value="1"/>
</dbReference>
<dbReference type="EMBL" id="JARBHA010000003">
    <property type="protein sequence ID" value="KAJ9705551.1"/>
    <property type="molecule type" value="Genomic_DNA"/>
</dbReference>
<keyword evidence="3" id="KW-0238">DNA-binding</keyword>
<dbReference type="GO" id="GO:0046983">
    <property type="term" value="F:protein dimerization activity"/>
    <property type="evidence" value="ECO:0007669"/>
    <property type="project" value="InterPro"/>
</dbReference>
<dbReference type="GO" id="GO:0000977">
    <property type="term" value="F:RNA polymerase II transcription regulatory region sequence-specific DNA binding"/>
    <property type="evidence" value="ECO:0007669"/>
    <property type="project" value="InterPro"/>
</dbReference>
<dbReference type="Pfam" id="PF01486">
    <property type="entry name" value="K-box"/>
    <property type="match status" value="1"/>
</dbReference>
<evidence type="ECO:0000256" key="2">
    <source>
        <dbReference type="ARBA" id="ARBA00023015"/>
    </source>
</evidence>
<dbReference type="GO" id="GO:0045944">
    <property type="term" value="P:positive regulation of transcription by RNA polymerase II"/>
    <property type="evidence" value="ECO:0007669"/>
    <property type="project" value="InterPro"/>
</dbReference>
<evidence type="ECO:0000256" key="5">
    <source>
        <dbReference type="ARBA" id="ARBA00023242"/>
    </source>
</evidence>
<evidence type="ECO:0000256" key="6">
    <source>
        <dbReference type="SAM" id="Coils"/>
    </source>
</evidence>
<reference evidence="9 10" key="1">
    <citation type="journal article" date="2023" name="BMC Biotechnol.">
        <title>Vitis rotundifolia cv Carlos genome sequencing.</title>
        <authorList>
            <person name="Huff M."/>
            <person name="Hulse-Kemp A."/>
            <person name="Scheffler B."/>
            <person name="Youngblood R."/>
            <person name="Simpson S."/>
            <person name="Babiker E."/>
            <person name="Staton M."/>
        </authorList>
    </citation>
    <scope>NUCLEOTIDE SEQUENCE [LARGE SCALE GENOMIC DNA]</scope>
    <source>
        <tissue evidence="9">Leaf</tissue>
    </source>
</reference>
<dbReference type="CDD" id="cd00265">
    <property type="entry name" value="MADS_MEF2_like"/>
    <property type="match status" value="1"/>
</dbReference>
<dbReference type="InterPro" id="IPR002487">
    <property type="entry name" value="TF_Kbox"/>
</dbReference>
<keyword evidence="10" id="KW-1185">Reference proteome</keyword>
<name>A0AA39E0Z2_VITRO</name>
<evidence type="ECO:0000256" key="4">
    <source>
        <dbReference type="ARBA" id="ARBA00023163"/>
    </source>
</evidence>
<keyword evidence="5" id="KW-0539">Nucleus</keyword>
<proteinExistence type="predicted"/>
<feature type="domain" description="MADS-box" evidence="7">
    <location>
        <begin position="1"/>
        <end position="61"/>
    </location>
</feature>
<dbReference type="InterPro" id="IPR036879">
    <property type="entry name" value="TF_MADSbox_sf"/>
</dbReference>
<dbReference type="Proteomes" id="UP001168098">
    <property type="component" value="Unassembled WGS sequence"/>
</dbReference>
<keyword evidence="6" id="KW-0175">Coiled coil</keyword>
<keyword evidence="4" id="KW-0804">Transcription</keyword>
<comment type="caution">
    <text evidence="9">The sequence shown here is derived from an EMBL/GenBank/DDBJ whole genome shotgun (WGS) entry which is preliminary data.</text>
</comment>
<organism evidence="9 10">
    <name type="scientific">Vitis rotundifolia</name>
    <name type="common">Muscadine grape</name>
    <dbReference type="NCBI Taxonomy" id="103349"/>
    <lineage>
        <taxon>Eukaryota</taxon>
        <taxon>Viridiplantae</taxon>
        <taxon>Streptophyta</taxon>
        <taxon>Embryophyta</taxon>
        <taxon>Tracheophyta</taxon>
        <taxon>Spermatophyta</taxon>
        <taxon>Magnoliopsida</taxon>
        <taxon>eudicotyledons</taxon>
        <taxon>Gunneridae</taxon>
        <taxon>Pentapetalae</taxon>
        <taxon>rosids</taxon>
        <taxon>Vitales</taxon>
        <taxon>Vitaceae</taxon>
        <taxon>Viteae</taxon>
        <taxon>Vitis</taxon>
    </lineage>
</organism>